<keyword evidence="3" id="KW-1185">Reference proteome</keyword>
<sequence length="107" mass="12657">MSIEFRKHFRKDVELHGTCVIEKTGKKCDIVVRNISRSGIRMDYFIMDRKDMKALELGNVVVVEFKLDDRKGNLITKRCAVRLKMDGWLGLEFMDDNYAKEIGFYMW</sequence>
<evidence type="ECO:0000259" key="1">
    <source>
        <dbReference type="Pfam" id="PF07238"/>
    </source>
</evidence>
<dbReference type="RefSeq" id="WP_080800863.1">
    <property type="nucleotide sequence ID" value="NZ_LT828541.1"/>
</dbReference>
<gene>
    <name evidence="2" type="ORF">MTBBW1_420040</name>
</gene>
<dbReference type="OrthoDB" id="5511523at2"/>
<reference evidence="2 3" key="1">
    <citation type="submission" date="2017-03" db="EMBL/GenBank/DDBJ databases">
        <authorList>
            <person name="Afonso C.L."/>
            <person name="Miller P.J."/>
            <person name="Scott M.A."/>
            <person name="Spackman E."/>
            <person name="Goraichik I."/>
            <person name="Dimitrov K.M."/>
            <person name="Suarez D.L."/>
            <person name="Swayne D.E."/>
        </authorList>
    </citation>
    <scope>NUCLEOTIDE SEQUENCE [LARGE SCALE GENOMIC DNA]</scope>
    <source>
        <strain evidence="2">PRJEB14757</strain>
    </source>
</reference>
<dbReference type="Proteomes" id="UP000191931">
    <property type="component" value="Unassembled WGS sequence"/>
</dbReference>
<evidence type="ECO:0000313" key="3">
    <source>
        <dbReference type="Proteomes" id="UP000191931"/>
    </source>
</evidence>
<feature type="domain" description="PilZ" evidence="1">
    <location>
        <begin position="6"/>
        <end position="95"/>
    </location>
</feature>
<dbReference type="EMBL" id="FWEV01000284">
    <property type="protein sequence ID" value="SLM31775.1"/>
    <property type="molecule type" value="Genomic_DNA"/>
</dbReference>
<evidence type="ECO:0000313" key="2">
    <source>
        <dbReference type="EMBL" id="SLM31775.1"/>
    </source>
</evidence>
<name>A0A1W1HH81_9BACT</name>
<protein>
    <recommendedName>
        <fullName evidence="1">PilZ domain-containing protein</fullName>
    </recommendedName>
</protein>
<dbReference type="GO" id="GO:0035438">
    <property type="term" value="F:cyclic-di-GMP binding"/>
    <property type="evidence" value="ECO:0007669"/>
    <property type="project" value="InterPro"/>
</dbReference>
<dbReference type="AlphaFoldDB" id="A0A1W1HH81"/>
<proteinExistence type="predicted"/>
<organism evidence="2 3">
    <name type="scientific">Desulfamplus magnetovallimortis</name>
    <dbReference type="NCBI Taxonomy" id="1246637"/>
    <lineage>
        <taxon>Bacteria</taxon>
        <taxon>Pseudomonadati</taxon>
        <taxon>Thermodesulfobacteriota</taxon>
        <taxon>Desulfobacteria</taxon>
        <taxon>Desulfobacterales</taxon>
        <taxon>Desulfobacteraceae</taxon>
        <taxon>Desulfamplus</taxon>
    </lineage>
</organism>
<dbReference type="Pfam" id="PF07238">
    <property type="entry name" value="PilZ"/>
    <property type="match status" value="1"/>
</dbReference>
<accession>A0A1W1HH81</accession>
<dbReference type="InterPro" id="IPR009875">
    <property type="entry name" value="PilZ_domain"/>
</dbReference>